<organism evidence="2 4">
    <name type="scientific">Corynebacterium variabile</name>
    <dbReference type="NCBI Taxonomy" id="1727"/>
    <lineage>
        <taxon>Bacteria</taxon>
        <taxon>Bacillati</taxon>
        <taxon>Actinomycetota</taxon>
        <taxon>Actinomycetes</taxon>
        <taxon>Mycobacteriales</taxon>
        <taxon>Corynebacteriaceae</taxon>
        <taxon>Corynebacterium</taxon>
    </lineage>
</organism>
<gene>
    <name evidence="3" type="ORF">CVA01_11460</name>
    <name evidence="2" type="ORF">CVAR292_02415</name>
</gene>
<dbReference type="OMA" id="ARYWINE"/>
<dbReference type="GO" id="GO:0016787">
    <property type="term" value="F:hydrolase activity"/>
    <property type="evidence" value="ECO:0007669"/>
    <property type="project" value="UniProtKB-KW"/>
</dbReference>
<dbReference type="SUPFAM" id="SSF53474">
    <property type="entry name" value="alpha/beta-Hydrolases"/>
    <property type="match status" value="1"/>
</dbReference>
<keyword evidence="2" id="KW-0378">Hydrolase</keyword>
<evidence type="ECO:0000313" key="3">
    <source>
        <dbReference type="EMBL" id="GEC85832.1"/>
    </source>
</evidence>
<dbReference type="RefSeq" id="WP_014009081.1">
    <property type="nucleotide sequence ID" value="NZ_BJNT01000008.1"/>
</dbReference>
<keyword evidence="2" id="KW-0808">Transferase</keyword>
<evidence type="ECO:0000313" key="4">
    <source>
        <dbReference type="Proteomes" id="UP000182498"/>
    </source>
</evidence>
<dbReference type="AlphaFoldDB" id="A0A0X2NNJ4"/>
<feature type="domain" description="AB hydrolase-1" evidence="1">
    <location>
        <begin position="93"/>
        <end position="195"/>
    </location>
</feature>
<keyword evidence="4" id="KW-1185">Reference proteome</keyword>
<reference evidence="3 5" key="3">
    <citation type="submission" date="2019-06" db="EMBL/GenBank/DDBJ databases">
        <title>Whole genome shotgun sequence of Corynebacterium variabile NBRC 15286.</title>
        <authorList>
            <person name="Hosoyama A."/>
            <person name="Uohara A."/>
            <person name="Ohji S."/>
            <person name="Ichikawa N."/>
        </authorList>
    </citation>
    <scope>NUCLEOTIDE SEQUENCE [LARGE SCALE GENOMIC DNA]</scope>
    <source>
        <strain evidence="3 5">NBRC 15286</strain>
    </source>
</reference>
<dbReference type="InterPro" id="IPR000073">
    <property type="entry name" value="AB_hydrolase_1"/>
</dbReference>
<dbReference type="EMBL" id="FAUH01000018">
    <property type="protein sequence ID" value="CUU67062.1"/>
    <property type="molecule type" value="Genomic_DNA"/>
</dbReference>
<protein>
    <submittedName>
        <fullName evidence="2 3">Acetyltransferase</fullName>
    </submittedName>
</protein>
<dbReference type="PANTHER" id="PTHR37946">
    <property type="entry name" value="SLL1969 PROTEIN"/>
    <property type="match status" value="1"/>
</dbReference>
<dbReference type="OrthoDB" id="8871309at2"/>
<dbReference type="InterPro" id="IPR029058">
    <property type="entry name" value="AB_hydrolase_fold"/>
</dbReference>
<sequence>MNTGNSDDDLAPYIDALTSAAAEETADPEQHSWAEQLASFSAGLRNTFGFTSRLVKLAPQPPGEEPVPMGARQCFAGYVDDLWHAKPPAYRPYPVILVHGTISSKSVWQNLVTDLRDDGFVVFAPDYGRHGTGEIRQSAKDVGAYIDQVLSATGAEKVDIVAHSQGGLLARYLINQMDFDTKVHHLVTLSAPHHGTTMSAQLTSLISANELAAKVAETTVTRMMGVAGMQQVVGSPLLGDLSYSPETRPGVRYTCFATKVDTTVVPPESGFLEPDATDDTGDRVPVEVTNEFVQDLGAGRVLHNEMPSDPKVQRIVHGRLVEALEDTLE</sequence>
<evidence type="ECO:0000259" key="1">
    <source>
        <dbReference type="Pfam" id="PF00561"/>
    </source>
</evidence>
<dbReference type="Proteomes" id="UP000182498">
    <property type="component" value="Unassembled WGS sequence"/>
</dbReference>
<dbReference type="EMBL" id="BJNT01000008">
    <property type="protein sequence ID" value="GEC85832.1"/>
    <property type="molecule type" value="Genomic_DNA"/>
</dbReference>
<reference evidence="2" key="2">
    <citation type="submission" date="2015-11" db="EMBL/GenBank/DDBJ databases">
        <authorList>
            <person name="Zhang Y."/>
            <person name="Guo Z."/>
        </authorList>
    </citation>
    <scope>NUCLEOTIDE SEQUENCE [LARGE SCALE GENOMIC DNA]</scope>
    <source>
        <strain evidence="2">Mu292</strain>
    </source>
</reference>
<dbReference type="GO" id="GO:0016740">
    <property type="term" value="F:transferase activity"/>
    <property type="evidence" value="ECO:0007669"/>
    <property type="project" value="UniProtKB-KW"/>
</dbReference>
<name>A0A0X2NNJ4_9CORY</name>
<dbReference type="Pfam" id="PF00561">
    <property type="entry name" value="Abhydrolase_1"/>
    <property type="match status" value="1"/>
</dbReference>
<accession>A0A0X2NNJ4</accession>
<reference evidence="4" key="1">
    <citation type="submission" date="2015-11" db="EMBL/GenBank/DDBJ databases">
        <authorList>
            <person name="Dugat-Bony E."/>
        </authorList>
    </citation>
    <scope>NUCLEOTIDE SEQUENCE [LARGE SCALE GENOMIC DNA]</scope>
    <source>
        <strain evidence="4">Mu292</strain>
    </source>
</reference>
<evidence type="ECO:0000313" key="5">
    <source>
        <dbReference type="Proteomes" id="UP000319986"/>
    </source>
</evidence>
<proteinExistence type="predicted"/>
<dbReference type="Gene3D" id="3.40.50.1820">
    <property type="entry name" value="alpha/beta hydrolase"/>
    <property type="match status" value="1"/>
</dbReference>
<dbReference type="PANTHER" id="PTHR37946:SF1">
    <property type="entry name" value="SLL1969 PROTEIN"/>
    <property type="match status" value="1"/>
</dbReference>
<evidence type="ECO:0000313" key="2">
    <source>
        <dbReference type="EMBL" id="CUU67062.1"/>
    </source>
</evidence>
<dbReference type="Proteomes" id="UP000319986">
    <property type="component" value="Unassembled WGS sequence"/>
</dbReference>
<dbReference type="GeneID" id="82887295"/>